<evidence type="ECO:0000313" key="3">
    <source>
        <dbReference type="Proteomes" id="UP001529510"/>
    </source>
</evidence>
<feature type="non-terminal residue" evidence="2">
    <location>
        <position position="59"/>
    </location>
</feature>
<proteinExistence type="predicted"/>
<keyword evidence="3" id="KW-1185">Reference proteome</keyword>
<feature type="region of interest" description="Disordered" evidence="1">
    <location>
        <begin position="1"/>
        <end position="59"/>
    </location>
</feature>
<dbReference type="Proteomes" id="UP001529510">
    <property type="component" value="Unassembled WGS sequence"/>
</dbReference>
<dbReference type="AlphaFoldDB" id="A0ABD0QMW9"/>
<name>A0ABD0QMW9_CIRMR</name>
<evidence type="ECO:0000256" key="1">
    <source>
        <dbReference type="SAM" id="MobiDB-lite"/>
    </source>
</evidence>
<comment type="caution">
    <text evidence="2">The sequence shown here is derived from an EMBL/GenBank/DDBJ whole genome shotgun (WGS) entry which is preliminary data.</text>
</comment>
<evidence type="ECO:0000313" key="2">
    <source>
        <dbReference type="EMBL" id="KAL0187038.1"/>
    </source>
</evidence>
<feature type="compositionally biased region" description="Acidic residues" evidence="1">
    <location>
        <begin position="50"/>
        <end position="59"/>
    </location>
</feature>
<feature type="compositionally biased region" description="Low complexity" evidence="1">
    <location>
        <begin position="39"/>
        <end position="48"/>
    </location>
</feature>
<accession>A0ABD0QMW9</accession>
<dbReference type="EMBL" id="JAMKFB020000008">
    <property type="protein sequence ID" value="KAL0187038.1"/>
    <property type="molecule type" value="Genomic_DNA"/>
</dbReference>
<organism evidence="2 3">
    <name type="scientific">Cirrhinus mrigala</name>
    <name type="common">Mrigala</name>
    <dbReference type="NCBI Taxonomy" id="683832"/>
    <lineage>
        <taxon>Eukaryota</taxon>
        <taxon>Metazoa</taxon>
        <taxon>Chordata</taxon>
        <taxon>Craniata</taxon>
        <taxon>Vertebrata</taxon>
        <taxon>Euteleostomi</taxon>
        <taxon>Actinopterygii</taxon>
        <taxon>Neopterygii</taxon>
        <taxon>Teleostei</taxon>
        <taxon>Ostariophysi</taxon>
        <taxon>Cypriniformes</taxon>
        <taxon>Cyprinidae</taxon>
        <taxon>Labeoninae</taxon>
        <taxon>Labeonini</taxon>
        <taxon>Cirrhinus</taxon>
    </lineage>
</organism>
<sequence length="59" mass="6871">RPSHSTSPPSDQTDTIRKPSASRTKRRRRNPELDESQYETEYTTGGETANDFDEDLWTR</sequence>
<protein>
    <submittedName>
        <fullName evidence="2">Uncharacterized protein</fullName>
    </submittedName>
</protein>
<feature type="non-terminal residue" evidence="2">
    <location>
        <position position="1"/>
    </location>
</feature>
<gene>
    <name evidence="2" type="ORF">M9458_018708</name>
</gene>
<feature type="compositionally biased region" description="Polar residues" evidence="1">
    <location>
        <begin position="1"/>
        <end position="13"/>
    </location>
</feature>
<reference evidence="2 3" key="1">
    <citation type="submission" date="2024-05" db="EMBL/GenBank/DDBJ databases">
        <title>Genome sequencing and assembly of Indian major carp, Cirrhinus mrigala (Hamilton, 1822).</title>
        <authorList>
            <person name="Mohindra V."/>
            <person name="Chowdhury L.M."/>
            <person name="Lal K."/>
            <person name="Jena J.K."/>
        </authorList>
    </citation>
    <scope>NUCLEOTIDE SEQUENCE [LARGE SCALE GENOMIC DNA]</scope>
    <source>
        <strain evidence="2">CM1030</strain>
        <tissue evidence="2">Blood</tissue>
    </source>
</reference>